<dbReference type="Proteomes" id="UP000036681">
    <property type="component" value="Unplaced"/>
</dbReference>
<name>A0A0M3I871_ASCLU</name>
<evidence type="ECO:0000313" key="2">
    <source>
        <dbReference type="WBParaSite" id="ALUE_0001350001-mRNA-1"/>
    </source>
</evidence>
<proteinExistence type="predicted"/>
<sequence length="80" mass="8816">MIELSMLYQLRVATFQIVVEDIRRWCIAGCHFNASIPFTDAFASQAYDDNEDASRVIGAVQDDGDDAPPAATSVLAERVH</sequence>
<dbReference type="AlphaFoldDB" id="A0A0M3I871"/>
<evidence type="ECO:0000313" key="1">
    <source>
        <dbReference type="Proteomes" id="UP000036681"/>
    </source>
</evidence>
<reference evidence="2" key="1">
    <citation type="submission" date="2017-02" db="UniProtKB">
        <authorList>
            <consortium name="WormBaseParasite"/>
        </authorList>
    </citation>
    <scope>IDENTIFICATION</scope>
</reference>
<dbReference type="WBParaSite" id="ALUE_0001350001-mRNA-1">
    <property type="protein sequence ID" value="ALUE_0001350001-mRNA-1"/>
    <property type="gene ID" value="ALUE_0001350001"/>
</dbReference>
<accession>A0A0M3I871</accession>
<keyword evidence="1" id="KW-1185">Reference proteome</keyword>
<organism evidence="1 2">
    <name type="scientific">Ascaris lumbricoides</name>
    <name type="common">Giant roundworm</name>
    <dbReference type="NCBI Taxonomy" id="6252"/>
    <lineage>
        <taxon>Eukaryota</taxon>
        <taxon>Metazoa</taxon>
        <taxon>Ecdysozoa</taxon>
        <taxon>Nematoda</taxon>
        <taxon>Chromadorea</taxon>
        <taxon>Rhabditida</taxon>
        <taxon>Spirurina</taxon>
        <taxon>Ascaridomorpha</taxon>
        <taxon>Ascaridoidea</taxon>
        <taxon>Ascarididae</taxon>
        <taxon>Ascaris</taxon>
    </lineage>
</organism>
<protein>
    <submittedName>
        <fullName evidence="2">Uncharacterized protein</fullName>
    </submittedName>
</protein>